<gene>
    <name evidence="1" type="ORF">GYA55_03425</name>
</gene>
<dbReference type="Proteomes" id="UP000524246">
    <property type="component" value="Unassembled WGS sequence"/>
</dbReference>
<comment type="caution">
    <text evidence="1">The sequence shown here is derived from an EMBL/GenBank/DDBJ whole genome shotgun (WGS) entry which is preliminary data.</text>
</comment>
<sequence>MGIFIGLIIIAPIIIIHELGHFLFNKSEGPVGPEILSEKNFSPSILFFPESSSDPEIP</sequence>
<accession>A0A7X9FQ21</accession>
<name>A0A7X9FQ21_9DELT</name>
<reference evidence="1 2" key="1">
    <citation type="journal article" date="2020" name="Biotechnol. Biofuels">
        <title>New insights from the biogas microbiome by comprehensive genome-resolved metagenomics of nearly 1600 species originating from multiple anaerobic digesters.</title>
        <authorList>
            <person name="Campanaro S."/>
            <person name="Treu L."/>
            <person name="Rodriguez-R L.M."/>
            <person name="Kovalovszki A."/>
            <person name="Ziels R.M."/>
            <person name="Maus I."/>
            <person name="Zhu X."/>
            <person name="Kougias P.G."/>
            <person name="Basile A."/>
            <person name="Luo G."/>
            <person name="Schluter A."/>
            <person name="Konstantinidis K.T."/>
            <person name="Angelidaki I."/>
        </authorList>
    </citation>
    <scope>NUCLEOTIDE SEQUENCE [LARGE SCALE GENOMIC DNA]</scope>
    <source>
        <strain evidence="1">AS27yjCOA_65</strain>
    </source>
</reference>
<dbReference type="EMBL" id="JAAZON010000131">
    <property type="protein sequence ID" value="NMC62196.1"/>
    <property type="molecule type" value="Genomic_DNA"/>
</dbReference>
<evidence type="ECO:0000313" key="2">
    <source>
        <dbReference type="Proteomes" id="UP000524246"/>
    </source>
</evidence>
<evidence type="ECO:0000313" key="1">
    <source>
        <dbReference type="EMBL" id="NMC62196.1"/>
    </source>
</evidence>
<protein>
    <submittedName>
        <fullName evidence="1">Uncharacterized protein</fullName>
    </submittedName>
</protein>
<proteinExistence type="predicted"/>
<dbReference type="AlphaFoldDB" id="A0A7X9FQ21"/>
<organism evidence="1 2">
    <name type="scientific">SAR324 cluster bacterium</name>
    <dbReference type="NCBI Taxonomy" id="2024889"/>
    <lineage>
        <taxon>Bacteria</taxon>
        <taxon>Deltaproteobacteria</taxon>
        <taxon>SAR324 cluster</taxon>
    </lineage>
</organism>